<dbReference type="GO" id="GO:0007155">
    <property type="term" value="P:cell adhesion"/>
    <property type="evidence" value="ECO:0007669"/>
    <property type="project" value="InterPro"/>
</dbReference>
<gene>
    <name evidence="7" type="ORF">FH965_24720</name>
</gene>
<dbReference type="SMART" id="SM00191">
    <property type="entry name" value="Int_alpha"/>
    <property type="match status" value="5"/>
</dbReference>
<feature type="region of interest" description="Disordered" evidence="5">
    <location>
        <begin position="317"/>
        <end position="346"/>
    </location>
</feature>
<sequence>MRAMRTKVLMAVATATVATGGLVVPLAGTAAAAPAPAAKDAADFNGDGYGDVVLATPDATVNGVKKAGHVAVLYGSADGVAGGRRQLVSQASAKVPGVPEERDRFGAAYDTGDLDGDGYADLVVGVTGENDQRGLITVLWGGRGGLVHGGLSMGSPRADLDVHYGESVVVGDFDGDGKQHVATHSYWGAVSLSGDGFTRTRAPKQQRLNLHGDDAFRVVERLEAGDYDGDGDDDLLASGIDNAEGDFLNGWVGYWTGGRSGVTFTRPPAALPATRTGLEGSGDVNKDGYEDVVITDEAAAKGGAVGVYYGGRRGPGSGGATVLDQDSPGVPDEGEDGDEFGASASVGDVDKDGYADVVVGAPGEDVPGRTATGAVHLLKGSAAGLTGTGAQVLDQDTAGVPGAAENDDRFGSAVQVRDTDGDGRGEVVVAASGEDVFPGARWNDGSAWVLRGAPGGVTTAGAYSLSEKAFGLTYQNKRFGAVLGR</sequence>
<evidence type="ECO:0000256" key="1">
    <source>
        <dbReference type="ARBA" id="ARBA00022729"/>
    </source>
</evidence>
<name>A0A516RCJ8_STRST</name>
<dbReference type="PANTHER" id="PTHR23221">
    <property type="entry name" value="GLYCOSYLPHOSPHATIDYLINOSITOL PHOSPHOLIPASE D"/>
    <property type="match status" value="1"/>
</dbReference>
<keyword evidence="3" id="KW-0378">Hydrolase</keyword>
<dbReference type="InterPro" id="IPR000413">
    <property type="entry name" value="Integrin_alpha"/>
</dbReference>
<keyword evidence="1 6" id="KW-0732">Signal</keyword>
<protein>
    <recommendedName>
        <fullName evidence="9">VCBS repeat-containing protein</fullName>
    </recommendedName>
</protein>
<dbReference type="GO" id="GO:0016787">
    <property type="term" value="F:hydrolase activity"/>
    <property type="evidence" value="ECO:0007669"/>
    <property type="project" value="UniProtKB-KW"/>
</dbReference>
<reference evidence="7 8" key="1">
    <citation type="journal article" date="2019" name="J. Ind. Microbiol. Biotechnol.">
        <title>The complete genomic sequence of Streptomyces spectabilis NRRL-2792 and identification of secondary metabolite biosynthetic gene clusters.</title>
        <authorList>
            <person name="Sinha A."/>
            <person name="Phillips-Salemka S."/>
            <person name="Niraula T.A."/>
            <person name="Short K.A."/>
            <person name="Niraula N.P."/>
        </authorList>
    </citation>
    <scope>NUCLEOTIDE SEQUENCE [LARGE SCALE GENOMIC DNA]</scope>
    <source>
        <strain evidence="7 8">NRRL 2792</strain>
    </source>
</reference>
<evidence type="ECO:0000313" key="7">
    <source>
        <dbReference type="EMBL" id="QDQ13377.1"/>
    </source>
</evidence>
<dbReference type="Proteomes" id="UP000316806">
    <property type="component" value="Chromosome"/>
</dbReference>
<dbReference type="PRINTS" id="PR01185">
    <property type="entry name" value="INTEGRINA"/>
</dbReference>
<feature type="chain" id="PRO_5022183409" description="VCBS repeat-containing protein" evidence="6">
    <location>
        <begin position="33"/>
        <end position="485"/>
    </location>
</feature>
<dbReference type="InterPro" id="IPR028994">
    <property type="entry name" value="Integrin_alpha_N"/>
</dbReference>
<dbReference type="AlphaFoldDB" id="A0A516RCJ8"/>
<dbReference type="PROSITE" id="PS51470">
    <property type="entry name" value="FG_GAP"/>
    <property type="match status" value="1"/>
</dbReference>
<evidence type="ECO:0000256" key="5">
    <source>
        <dbReference type="SAM" id="MobiDB-lite"/>
    </source>
</evidence>
<keyword evidence="4" id="KW-0325">Glycoprotein</keyword>
<evidence type="ECO:0000256" key="3">
    <source>
        <dbReference type="ARBA" id="ARBA00022801"/>
    </source>
</evidence>
<dbReference type="SUPFAM" id="SSF69318">
    <property type="entry name" value="Integrin alpha N-terminal domain"/>
    <property type="match status" value="1"/>
</dbReference>
<proteinExistence type="predicted"/>
<dbReference type="InterPro" id="IPR013517">
    <property type="entry name" value="FG-GAP"/>
</dbReference>
<dbReference type="GO" id="GO:0008305">
    <property type="term" value="C:integrin complex"/>
    <property type="evidence" value="ECO:0007669"/>
    <property type="project" value="InterPro"/>
</dbReference>
<evidence type="ECO:0000256" key="6">
    <source>
        <dbReference type="SAM" id="SignalP"/>
    </source>
</evidence>
<evidence type="ECO:0000313" key="8">
    <source>
        <dbReference type="Proteomes" id="UP000316806"/>
    </source>
</evidence>
<keyword evidence="2" id="KW-0677">Repeat</keyword>
<organism evidence="7 8">
    <name type="scientific">Streptomyces spectabilis</name>
    <dbReference type="NCBI Taxonomy" id="68270"/>
    <lineage>
        <taxon>Bacteria</taxon>
        <taxon>Bacillati</taxon>
        <taxon>Actinomycetota</taxon>
        <taxon>Actinomycetes</taxon>
        <taxon>Kitasatosporales</taxon>
        <taxon>Streptomycetaceae</taxon>
        <taxon>Streptomyces</taxon>
    </lineage>
</organism>
<evidence type="ECO:0008006" key="9">
    <source>
        <dbReference type="Google" id="ProtNLM"/>
    </source>
</evidence>
<accession>A0A516RCJ8</accession>
<dbReference type="Pfam" id="PF01839">
    <property type="entry name" value="FG-GAP"/>
    <property type="match status" value="4"/>
</dbReference>
<dbReference type="Gene3D" id="2.130.10.130">
    <property type="entry name" value="Integrin alpha, N-terminal"/>
    <property type="match status" value="3"/>
</dbReference>
<dbReference type="PANTHER" id="PTHR23221:SF7">
    <property type="entry name" value="PHOSPHATIDYLINOSITOL-GLYCAN-SPECIFIC PHOSPHOLIPASE D"/>
    <property type="match status" value="1"/>
</dbReference>
<dbReference type="EMBL" id="CP040916">
    <property type="protein sequence ID" value="QDQ13377.1"/>
    <property type="molecule type" value="Genomic_DNA"/>
</dbReference>
<dbReference type="InterPro" id="IPR013519">
    <property type="entry name" value="Int_alpha_beta-p"/>
</dbReference>
<evidence type="ECO:0000256" key="2">
    <source>
        <dbReference type="ARBA" id="ARBA00022737"/>
    </source>
</evidence>
<feature type="signal peptide" evidence="6">
    <location>
        <begin position="1"/>
        <end position="32"/>
    </location>
</feature>
<evidence type="ECO:0000256" key="4">
    <source>
        <dbReference type="ARBA" id="ARBA00023180"/>
    </source>
</evidence>